<dbReference type="KEGG" id="sniv:SFSGTM_03940"/>
<organism evidence="2 3">
    <name type="scientific">Sulfuriferula nivalis</name>
    <dbReference type="NCBI Taxonomy" id="2675298"/>
    <lineage>
        <taxon>Bacteria</taxon>
        <taxon>Pseudomonadati</taxon>
        <taxon>Pseudomonadota</taxon>
        <taxon>Betaproteobacteria</taxon>
        <taxon>Nitrosomonadales</taxon>
        <taxon>Sulfuricellaceae</taxon>
        <taxon>Sulfuriferula</taxon>
    </lineage>
</organism>
<evidence type="ECO:0000256" key="1">
    <source>
        <dbReference type="ARBA" id="ARBA00022649"/>
    </source>
</evidence>
<dbReference type="AlphaFoldDB" id="A0A809RDG2"/>
<reference evidence="3" key="1">
    <citation type="submission" date="2019-11" db="EMBL/GenBank/DDBJ databases">
        <title>Isolation and characterization of a novel species in the genus Sulfuriferula.</title>
        <authorList>
            <person name="Mochizuki J."/>
            <person name="Kojima H."/>
            <person name="Fukui M."/>
        </authorList>
    </citation>
    <scope>NUCLEOTIDE SEQUENCE [LARGE SCALE GENOMIC DNA]</scope>
    <source>
        <strain evidence="3">SGTM</strain>
    </source>
</reference>
<keyword evidence="3" id="KW-1185">Reference proteome</keyword>
<sequence length="109" mass="12863">MSLKVVFLHSAELDLKELRGYIIKHFGEDTWQDSYSKIKASIVVIQTYPLGGHIPEEFESLNLTQYRQVMSGMNRIIYEVRQDTVYIHLVCDSRKDMKSLLMRRILREV</sequence>
<evidence type="ECO:0000313" key="2">
    <source>
        <dbReference type="EMBL" id="BBO99685.1"/>
    </source>
</evidence>
<dbReference type="InterPro" id="IPR007712">
    <property type="entry name" value="RelE/ParE_toxin"/>
</dbReference>
<protein>
    <submittedName>
        <fullName evidence="2">Plasmid stabilization protein</fullName>
    </submittedName>
</protein>
<dbReference type="Proteomes" id="UP000463939">
    <property type="component" value="Chromosome"/>
</dbReference>
<keyword evidence="1" id="KW-1277">Toxin-antitoxin system</keyword>
<name>A0A809RDG2_9PROT</name>
<dbReference type="InterPro" id="IPR035093">
    <property type="entry name" value="RelE/ParE_toxin_dom_sf"/>
</dbReference>
<dbReference type="EMBL" id="AP021881">
    <property type="protein sequence ID" value="BBO99685.1"/>
    <property type="molecule type" value="Genomic_DNA"/>
</dbReference>
<gene>
    <name evidence="2" type="ORF">SFSGTM_03940</name>
</gene>
<dbReference type="Pfam" id="PF05016">
    <property type="entry name" value="ParE_toxin"/>
    <property type="match status" value="1"/>
</dbReference>
<dbReference type="RefSeq" id="WP_162083702.1">
    <property type="nucleotide sequence ID" value="NZ_AP021881.1"/>
</dbReference>
<accession>A0A809RDG2</accession>
<proteinExistence type="predicted"/>
<dbReference type="Gene3D" id="3.30.2310.20">
    <property type="entry name" value="RelE-like"/>
    <property type="match status" value="1"/>
</dbReference>
<evidence type="ECO:0000313" key="3">
    <source>
        <dbReference type="Proteomes" id="UP000463939"/>
    </source>
</evidence>